<proteinExistence type="predicted"/>
<dbReference type="EMBL" id="ML732986">
    <property type="protein sequence ID" value="KAB8266389.1"/>
    <property type="molecule type" value="Genomic_DNA"/>
</dbReference>
<accession>A0A5N6IKJ5</accession>
<gene>
    <name evidence="1" type="ORF">BDV30DRAFT_232495</name>
</gene>
<evidence type="ECO:0000313" key="1">
    <source>
        <dbReference type="EMBL" id="KAB8266389.1"/>
    </source>
</evidence>
<dbReference type="AlphaFoldDB" id="A0A5N6IKJ5"/>
<dbReference type="Proteomes" id="UP000326289">
    <property type="component" value="Unassembled WGS sequence"/>
</dbReference>
<organism evidence="1 2">
    <name type="scientific">Aspergillus minisclerotigenes</name>
    <dbReference type="NCBI Taxonomy" id="656917"/>
    <lineage>
        <taxon>Eukaryota</taxon>
        <taxon>Fungi</taxon>
        <taxon>Dikarya</taxon>
        <taxon>Ascomycota</taxon>
        <taxon>Pezizomycotina</taxon>
        <taxon>Eurotiomycetes</taxon>
        <taxon>Eurotiomycetidae</taxon>
        <taxon>Eurotiales</taxon>
        <taxon>Aspergillaceae</taxon>
        <taxon>Aspergillus</taxon>
        <taxon>Aspergillus subgen. Circumdati</taxon>
    </lineage>
</organism>
<evidence type="ECO:0000313" key="2">
    <source>
        <dbReference type="Proteomes" id="UP000326289"/>
    </source>
</evidence>
<keyword evidence="2" id="KW-1185">Reference proteome</keyword>
<sequence length="306" mass="33479">MNIYAADNQDILTSAARNATQFSALPPLHLSRALYIPHHDSSTCHLSVYDTSSQYSASAGGLPIGSSQYVVALGLMQKPQAEGTFLDSIAYTVNFGAGSYSNAGVVISVQHYSFSSISLSRSVEVEVVIGTATTDDNVTVLIPRTGAHSIPEEFPMATSYPIPSSETRDGIFKQPYFTFQVPGEDGQKKTAFEWQIDPLHTGRMRYTLVRVPSRHQGIAEPGPLDIVAIYHHIGVGASLSLPYSEGILLVPHEMDHKTETMVVASALGMLWRLRELRGEAQVSWRGSRYSKIPHFNSIKSLLGRKK</sequence>
<name>A0A5N6IKJ5_9EURO</name>
<reference evidence="1 2" key="1">
    <citation type="submission" date="2019-04" db="EMBL/GenBank/DDBJ databases">
        <title>Fungal friends and foes A comparative genomics study of 23 Aspergillus species from section Flavi.</title>
        <authorList>
            <consortium name="DOE Joint Genome Institute"/>
            <person name="Kjaerbolling I."/>
            <person name="Vesth T.C."/>
            <person name="Frisvad J.C."/>
            <person name="Nybo J.L."/>
            <person name="Theobald S."/>
            <person name="Kildgaard S."/>
            <person name="Petersen T.I."/>
            <person name="Kuo A."/>
            <person name="Sato A."/>
            <person name="Lyhne E.K."/>
            <person name="Kogle M.E."/>
            <person name="Wiebenga A."/>
            <person name="Kun R.S."/>
            <person name="Lubbers R.J."/>
            <person name="Makela M.R."/>
            <person name="Barry K."/>
            <person name="Chovatia M."/>
            <person name="Clum A."/>
            <person name="Daum C."/>
            <person name="Haridas S."/>
            <person name="He G."/>
            <person name="LaButti K."/>
            <person name="Lipzen A."/>
            <person name="Mondo S."/>
            <person name="Pangilinan J."/>
            <person name="Riley R."/>
            <person name="Salamov A."/>
            <person name="Simmons B.A."/>
            <person name="Magnuson J.K."/>
            <person name="Henrissat B."/>
            <person name="Mortensen U.H."/>
            <person name="Larsen T.O."/>
            <person name="De vries R.P."/>
            <person name="Grigoriev I.V."/>
            <person name="Machida M."/>
            <person name="Baker S.E."/>
            <person name="Andersen M.R."/>
        </authorList>
    </citation>
    <scope>NUCLEOTIDE SEQUENCE [LARGE SCALE GENOMIC DNA]</scope>
    <source>
        <strain evidence="1 2">CBS 117635</strain>
    </source>
</reference>
<protein>
    <submittedName>
        <fullName evidence="1">Uncharacterized protein</fullName>
    </submittedName>
</protein>